<dbReference type="Proteomes" id="UP000007434">
    <property type="component" value="Chromosome"/>
</dbReference>
<evidence type="ECO:0000313" key="5">
    <source>
        <dbReference type="Proteomes" id="UP000007434"/>
    </source>
</evidence>
<feature type="binding site" evidence="2">
    <location>
        <position position="359"/>
    </location>
    <ligand>
        <name>Mn(2+)</name>
        <dbReference type="ChEBI" id="CHEBI:29035"/>
        <label>2</label>
    </ligand>
</feature>
<protein>
    <submittedName>
        <fullName evidence="4">Amidohydrolase</fullName>
        <ecNumber evidence="4">3.5.1.47</ecNumber>
    </submittedName>
</protein>
<keyword evidence="5" id="KW-1185">Reference proteome</keyword>
<dbReference type="GO" id="GO:0046872">
    <property type="term" value="F:metal ion binding"/>
    <property type="evidence" value="ECO:0007669"/>
    <property type="project" value="UniProtKB-KW"/>
</dbReference>
<evidence type="ECO:0000256" key="2">
    <source>
        <dbReference type="PIRSR" id="PIRSR005962-1"/>
    </source>
</evidence>
<sequence length="388" mass="42573">MDFNELLTAEKEYLIELRREFHKNPEKSWHEYQTSRRIKEELDKIGVKYQSFAGTGVVAVIEGAEEGKTVALRADMDALELDEETELSFKSENEGLMHACGHDGHTAMLLTAARALVKVKDKLSGKIKLIFQPAEEMVAGAKEMVKEGALEDVEAVLGIHLWSGLKTGIINVEAGPRMASGDYVMIDFIGAGGHGSLPQQTVDPIAAASAFVMESQAVMSRESSPLDPVVFTIGKIDSGSRFNIIPSQAALEGTLRCFSEESRTAASEAIKRFAKKTASAYRAEAEVEIKEGTPPTVNDPQIVEYAQRAARQIVGDENLVSMQKTTGSEDMAYYLREVPGCMAFVGAGFEDQSKNFPHHHPEFNLNEESLLIGASLYFNFALNFLNND</sequence>
<dbReference type="GO" id="GO:0019877">
    <property type="term" value="P:diaminopimelate biosynthetic process"/>
    <property type="evidence" value="ECO:0007669"/>
    <property type="project" value="UniProtKB-ARBA"/>
</dbReference>
<dbReference type="EC" id="3.5.1.47" evidence="4"/>
<dbReference type="Pfam" id="PF07687">
    <property type="entry name" value="M20_dimer"/>
    <property type="match status" value="1"/>
</dbReference>
<keyword evidence="1 4" id="KW-0378">Hydrolase</keyword>
<dbReference type="SUPFAM" id="SSF55031">
    <property type="entry name" value="Bacterial exopeptidase dimerisation domain"/>
    <property type="match status" value="1"/>
</dbReference>
<dbReference type="CDD" id="cd08019">
    <property type="entry name" value="M20_Acy1-like"/>
    <property type="match status" value="1"/>
</dbReference>
<dbReference type="KEGG" id="has:Halsa_0320"/>
<comment type="cofactor">
    <cofactor evidence="2">
        <name>Mn(2+)</name>
        <dbReference type="ChEBI" id="CHEBI:29035"/>
    </cofactor>
    <text evidence="2">The Mn(2+) ion enhances activity.</text>
</comment>
<dbReference type="Pfam" id="PF01546">
    <property type="entry name" value="Peptidase_M20"/>
    <property type="match status" value="1"/>
</dbReference>
<dbReference type="PANTHER" id="PTHR11014">
    <property type="entry name" value="PEPTIDASE M20 FAMILY MEMBER"/>
    <property type="match status" value="1"/>
</dbReference>
<dbReference type="AlphaFoldDB" id="E4RPB1"/>
<dbReference type="InterPro" id="IPR002933">
    <property type="entry name" value="Peptidase_M20"/>
</dbReference>
<reference evidence="4 5" key="1">
    <citation type="submission" date="2010-11" db="EMBL/GenBank/DDBJ databases">
        <title>Complete sequence of Halanaerobium sp. sapolanicus.</title>
        <authorList>
            <consortium name="US DOE Joint Genome Institute"/>
            <person name="Lucas S."/>
            <person name="Copeland A."/>
            <person name="Lapidus A."/>
            <person name="Cheng J.-F."/>
            <person name="Bruce D."/>
            <person name="Goodwin L."/>
            <person name="Pitluck S."/>
            <person name="Davenport K."/>
            <person name="Detter J.C."/>
            <person name="Han C."/>
            <person name="Tapia R."/>
            <person name="Land M."/>
            <person name="Hauser L."/>
            <person name="Jeffries C."/>
            <person name="Kyrpides N."/>
            <person name="Ivanova N."/>
            <person name="Mikhailova N."/>
            <person name="Begemann M.B."/>
            <person name="Mormile M.R."/>
            <person name="Wall J.D."/>
            <person name="Elias D.A."/>
            <person name="Woyke T."/>
        </authorList>
    </citation>
    <scope>NUCLEOTIDE SEQUENCE [LARGE SCALE GENOMIC DNA]</scope>
    <source>
        <strain evidence="5">sapolanicus</strain>
    </source>
</reference>
<name>E4RPB1_HALHG</name>
<dbReference type="NCBIfam" id="TIGR01891">
    <property type="entry name" value="amidohydrolases"/>
    <property type="match status" value="1"/>
</dbReference>
<feature type="domain" description="Peptidase M20 dimerisation" evidence="3">
    <location>
        <begin position="186"/>
        <end position="281"/>
    </location>
</feature>
<dbReference type="Gene3D" id="3.40.630.10">
    <property type="entry name" value="Zn peptidases"/>
    <property type="match status" value="1"/>
</dbReference>
<feature type="binding site" evidence="2">
    <location>
        <position position="100"/>
    </location>
    <ligand>
        <name>Mn(2+)</name>
        <dbReference type="ChEBI" id="CHEBI:29035"/>
        <label>2</label>
    </ligand>
</feature>
<feature type="binding site" evidence="2">
    <location>
        <position position="136"/>
    </location>
    <ligand>
        <name>Mn(2+)</name>
        <dbReference type="ChEBI" id="CHEBI:29035"/>
        <label>2</label>
    </ligand>
</feature>
<evidence type="ECO:0000313" key="4">
    <source>
        <dbReference type="EMBL" id="ADQ13796.1"/>
    </source>
</evidence>
<dbReference type="EMBL" id="CP002304">
    <property type="protein sequence ID" value="ADQ13796.1"/>
    <property type="molecule type" value="Genomic_DNA"/>
</dbReference>
<dbReference type="InterPro" id="IPR017439">
    <property type="entry name" value="Amidohydrolase"/>
</dbReference>
<dbReference type="PIRSF" id="PIRSF005962">
    <property type="entry name" value="Pept_M20D_amidohydro"/>
    <property type="match status" value="1"/>
</dbReference>
<dbReference type="PANTHER" id="PTHR11014:SF63">
    <property type="entry name" value="METALLOPEPTIDASE, PUTATIVE (AFU_ORTHOLOGUE AFUA_6G09600)-RELATED"/>
    <property type="match status" value="1"/>
</dbReference>
<dbReference type="RefSeq" id="WP_013404902.1">
    <property type="nucleotide sequence ID" value="NC_014654.1"/>
</dbReference>
<organism evidence="4 5">
    <name type="scientific">Halanaerobium hydrogeniformans</name>
    <name type="common">Halanaerobium sp. (strain sapolanicus)</name>
    <dbReference type="NCBI Taxonomy" id="656519"/>
    <lineage>
        <taxon>Bacteria</taxon>
        <taxon>Bacillati</taxon>
        <taxon>Bacillota</taxon>
        <taxon>Clostridia</taxon>
        <taxon>Halanaerobiales</taxon>
        <taxon>Halanaerobiaceae</taxon>
        <taxon>Halanaerobium</taxon>
    </lineage>
</organism>
<keyword evidence="2" id="KW-0464">Manganese</keyword>
<dbReference type="SUPFAM" id="SSF53187">
    <property type="entry name" value="Zn-dependent exopeptidases"/>
    <property type="match status" value="1"/>
</dbReference>
<dbReference type="eggNOG" id="COG1473">
    <property type="taxonomic scope" value="Bacteria"/>
</dbReference>
<dbReference type="STRING" id="656519.Halsa_0320"/>
<dbReference type="OrthoDB" id="9776731at2"/>
<dbReference type="HOGENOM" id="CLU_023257_0_1_9"/>
<proteinExistence type="predicted"/>
<dbReference type="GO" id="GO:0050118">
    <property type="term" value="F:N-acetyldiaminopimelate deacetylase activity"/>
    <property type="evidence" value="ECO:0007669"/>
    <property type="project" value="UniProtKB-EC"/>
</dbReference>
<evidence type="ECO:0000256" key="1">
    <source>
        <dbReference type="ARBA" id="ARBA00022801"/>
    </source>
</evidence>
<accession>E4RPB1</accession>
<dbReference type="FunFam" id="3.30.70.360:FF:000001">
    <property type="entry name" value="N-acetyldiaminopimelate deacetylase"/>
    <property type="match status" value="1"/>
</dbReference>
<reference evidence="4 5" key="2">
    <citation type="journal article" date="2011" name="J. Bacteriol.">
        <title>Complete Genome Sequence of the Haloalkaliphilic, Hydrogen Producing Halanaerobium hydrogenoformans.</title>
        <authorList>
            <person name="Brown S.D."/>
            <person name="Begemann M.B."/>
            <person name="Mormile M.R."/>
            <person name="Wall J.D."/>
            <person name="Han C.S."/>
            <person name="Goodwin L.A."/>
            <person name="Pitluck S."/>
            <person name="Land M.L."/>
            <person name="Hauser L.J."/>
            <person name="Elias D.A."/>
        </authorList>
    </citation>
    <scope>NUCLEOTIDE SEQUENCE [LARGE SCALE GENOMIC DNA]</scope>
    <source>
        <strain evidence="5">sapolanicus</strain>
    </source>
</reference>
<gene>
    <name evidence="4" type="ordered locus">Halsa_0320</name>
</gene>
<evidence type="ECO:0000259" key="3">
    <source>
        <dbReference type="Pfam" id="PF07687"/>
    </source>
</evidence>
<feature type="binding site" evidence="2">
    <location>
        <position position="102"/>
    </location>
    <ligand>
        <name>Mn(2+)</name>
        <dbReference type="ChEBI" id="CHEBI:29035"/>
        <label>2</label>
    </ligand>
</feature>
<dbReference type="InterPro" id="IPR011650">
    <property type="entry name" value="Peptidase_M20_dimer"/>
</dbReference>
<keyword evidence="2" id="KW-0479">Metal-binding</keyword>
<dbReference type="Gene3D" id="3.30.70.360">
    <property type="match status" value="1"/>
</dbReference>
<dbReference type="InterPro" id="IPR036264">
    <property type="entry name" value="Bact_exopeptidase_dim_dom"/>
</dbReference>
<feature type="binding site" evidence="2">
    <location>
        <position position="160"/>
    </location>
    <ligand>
        <name>Mn(2+)</name>
        <dbReference type="ChEBI" id="CHEBI:29035"/>
        <label>2</label>
    </ligand>
</feature>